<dbReference type="EMBL" id="CM023485">
    <property type="protein sequence ID" value="KAH6929755.1"/>
    <property type="molecule type" value="Genomic_DNA"/>
</dbReference>
<evidence type="ECO:0000313" key="1">
    <source>
        <dbReference type="EMBL" id="KAH6929755.1"/>
    </source>
</evidence>
<comment type="caution">
    <text evidence="1">The sequence shown here is derived from an EMBL/GenBank/DDBJ whole genome shotgun (WGS) entry which is preliminary data.</text>
</comment>
<accession>A0ACB7S4U6</accession>
<reference evidence="1" key="1">
    <citation type="submission" date="2020-05" db="EMBL/GenBank/DDBJ databases">
        <title>Large-scale comparative analyses of tick genomes elucidate their genetic diversity and vector capacities.</title>
        <authorList>
            <person name="Jia N."/>
            <person name="Wang J."/>
            <person name="Shi W."/>
            <person name="Du L."/>
            <person name="Sun Y."/>
            <person name="Zhan W."/>
            <person name="Jiang J."/>
            <person name="Wang Q."/>
            <person name="Zhang B."/>
            <person name="Ji P."/>
            <person name="Sakyi L.B."/>
            <person name="Cui X."/>
            <person name="Yuan T."/>
            <person name="Jiang B."/>
            <person name="Yang W."/>
            <person name="Lam T.T.-Y."/>
            <person name="Chang Q."/>
            <person name="Ding S."/>
            <person name="Wang X."/>
            <person name="Zhu J."/>
            <person name="Ruan X."/>
            <person name="Zhao L."/>
            <person name="Wei J."/>
            <person name="Que T."/>
            <person name="Du C."/>
            <person name="Cheng J."/>
            <person name="Dai P."/>
            <person name="Han X."/>
            <person name="Huang E."/>
            <person name="Gao Y."/>
            <person name="Liu J."/>
            <person name="Shao H."/>
            <person name="Ye R."/>
            <person name="Li L."/>
            <person name="Wei W."/>
            <person name="Wang X."/>
            <person name="Wang C."/>
            <person name="Yang T."/>
            <person name="Huo Q."/>
            <person name="Li W."/>
            <person name="Guo W."/>
            <person name="Chen H."/>
            <person name="Zhou L."/>
            <person name="Ni X."/>
            <person name="Tian J."/>
            <person name="Zhou Y."/>
            <person name="Sheng Y."/>
            <person name="Liu T."/>
            <person name="Pan Y."/>
            <person name="Xia L."/>
            <person name="Li J."/>
            <person name="Zhao F."/>
            <person name="Cao W."/>
        </authorList>
    </citation>
    <scope>NUCLEOTIDE SEQUENCE</scope>
    <source>
        <strain evidence="1">Hyas-2018</strain>
    </source>
</reference>
<name>A0ACB7S4U6_HYAAI</name>
<dbReference type="Proteomes" id="UP000821845">
    <property type="component" value="Chromosome 5"/>
</dbReference>
<protein>
    <submittedName>
        <fullName evidence="1">Uncharacterized protein</fullName>
    </submittedName>
</protein>
<gene>
    <name evidence="1" type="ORF">HPB50_005842</name>
</gene>
<keyword evidence="2" id="KW-1185">Reference proteome</keyword>
<organism evidence="1 2">
    <name type="scientific">Hyalomma asiaticum</name>
    <name type="common">Tick</name>
    <dbReference type="NCBI Taxonomy" id="266040"/>
    <lineage>
        <taxon>Eukaryota</taxon>
        <taxon>Metazoa</taxon>
        <taxon>Ecdysozoa</taxon>
        <taxon>Arthropoda</taxon>
        <taxon>Chelicerata</taxon>
        <taxon>Arachnida</taxon>
        <taxon>Acari</taxon>
        <taxon>Parasitiformes</taxon>
        <taxon>Ixodida</taxon>
        <taxon>Ixodoidea</taxon>
        <taxon>Ixodidae</taxon>
        <taxon>Hyalomminae</taxon>
        <taxon>Hyalomma</taxon>
    </lineage>
</organism>
<sequence>MQLVLCYAPPQVLGARKATENVKHESPKRASLSPPVQSSQGVTEVIVHQQATQDMDDDEPVQVKYEVVEEVVAYETCPATVMAGQVADEDQMDNDTADNNVQSPTLVPAIVAVEDEDAATTPSGSPELAELRVEWPVSPSQAAVVVSGAHQEGLQEMYVLDPLAQPTPEQLAVVGTAGPDHVPCDYRMMTLNHGSPGPHGEFQELPPPHHHPQAQPYLLASPDGSYSVRILSDDGQPLPQTQQPHLKLVKGSVGRGAAVVVDAGSGNSEVVHGEVFLPSTVDIVPRTTAYGHHAGVITAAAPVTAVLPPTAAATATGTTFISRDVSYALPQQQPQQHHQRQQTPTTAHQPAPQQPQAPQTQPQQTHQSRGTRSSGRTRDRTPIPTNTLCQQSLSRDNARASALYSRRHLSPQPTVSPAYTFPTAIRIEAAAAAPLGRLLRYLAGETTLPPSNPARQPNLVVPMVVAQSSRKASRGPAAGRRSRRRTVARLRKEKKHCTQELRHAHGTVSCR</sequence>
<evidence type="ECO:0000313" key="2">
    <source>
        <dbReference type="Proteomes" id="UP000821845"/>
    </source>
</evidence>
<proteinExistence type="predicted"/>